<accession>A0A486UE69</accession>
<dbReference type="EMBL" id="UIUC01000113">
    <property type="protein sequence ID" value="SVN67428.1"/>
    <property type="molecule type" value="Genomic_DNA"/>
</dbReference>
<protein>
    <submittedName>
        <fullName evidence="2">Uncharacterized protein</fullName>
    </submittedName>
</protein>
<name>A0A486UE69_KLEPN</name>
<reference evidence="2" key="1">
    <citation type="submission" date="2019-03" db="EMBL/GenBank/DDBJ databases">
        <authorList>
            <consortium name="Pathogen Informatics"/>
        </authorList>
    </citation>
    <scope>NUCLEOTIDE SEQUENCE</scope>
    <source>
        <strain evidence="2">5012STDY7626459</strain>
        <strain evidence="1 3">EuSCAPE_GR003</strain>
    </source>
</reference>
<dbReference type="AlphaFoldDB" id="A0A486UE69"/>
<evidence type="ECO:0000313" key="1">
    <source>
        <dbReference type="EMBL" id="SVN67428.1"/>
    </source>
</evidence>
<dbReference type="EMBL" id="CAAHDB010000027">
    <property type="protein sequence ID" value="VGM36654.1"/>
    <property type="molecule type" value="Genomic_DNA"/>
</dbReference>
<gene>
    <name evidence="1" type="ORF">SAMEA3649591_05495</name>
    <name evidence="2" type="ORF">SAMEA4873655_05043</name>
</gene>
<evidence type="ECO:0000313" key="2">
    <source>
        <dbReference type="EMBL" id="VGM36654.1"/>
    </source>
</evidence>
<sequence>MESHKQELLFFTDDKNIQIWHEPGINNLKLILNREQGL</sequence>
<evidence type="ECO:0000313" key="3">
    <source>
        <dbReference type="Proteomes" id="UP000258905"/>
    </source>
</evidence>
<proteinExistence type="predicted"/>
<organism evidence="2">
    <name type="scientific">Klebsiella pneumoniae</name>
    <dbReference type="NCBI Taxonomy" id="573"/>
    <lineage>
        <taxon>Bacteria</taxon>
        <taxon>Pseudomonadati</taxon>
        <taxon>Pseudomonadota</taxon>
        <taxon>Gammaproteobacteria</taxon>
        <taxon>Enterobacterales</taxon>
        <taxon>Enterobacteriaceae</taxon>
        <taxon>Klebsiella/Raoultella group</taxon>
        <taxon>Klebsiella</taxon>
        <taxon>Klebsiella pneumoniae complex</taxon>
    </lineage>
</organism>
<dbReference type="Proteomes" id="UP000258905">
    <property type="component" value="Unassembled WGS sequence"/>
</dbReference>